<dbReference type="Gene3D" id="1.10.340.30">
    <property type="entry name" value="Hypothetical protein, domain 2"/>
    <property type="match status" value="1"/>
</dbReference>
<dbReference type="EMBL" id="MHTW01000022">
    <property type="protein sequence ID" value="OHA66874.1"/>
    <property type="molecule type" value="Genomic_DNA"/>
</dbReference>
<dbReference type="GO" id="GO:0008725">
    <property type="term" value="F:DNA-3-methyladenine glycosylase activity"/>
    <property type="evidence" value="ECO:0007669"/>
    <property type="project" value="InterPro"/>
</dbReference>
<comment type="caution">
    <text evidence="2">The sequence shown here is derived from an EMBL/GenBank/DDBJ whole genome shotgun (WGS) entry which is preliminary data.</text>
</comment>
<protein>
    <submittedName>
        <fullName evidence="2">3-methyladenine DNA glycosylase</fullName>
    </submittedName>
</protein>
<dbReference type="InterPro" id="IPR011257">
    <property type="entry name" value="DNA_glycosylase"/>
</dbReference>
<feature type="binding site" evidence="1">
    <location>
        <position position="19"/>
    </location>
    <ligand>
        <name>Zn(2+)</name>
        <dbReference type="ChEBI" id="CHEBI:29105"/>
    </ligand>
</feature>
<evidence type="ECO:0000313" key="2">
    <source>
        <dbReference type="EMBL" id="OHA66874.1"/>
    </source>
</evidence>
<reference evidence="2 3" key="1">
    <citation type="journal article" date="2016" name="Nat. Commun.">
        <title>Thousands of microbial genomes shed light on interconnected biogeochemical processes in an aquifer system.</title>
        <authorList>
            <person name="Anantharaman K."/>
            <person name="Brown C.T."/>
            <person name="Hug L.A."/>
            <person name="Sharon I."/>
            <person name="Castelle C.J."/>
            <person name="Probst A.J."/>
            <person name="Thomas B.C."/>
            <person name="Singh A."/>
            <person name="Wilkins M.J."/>
            <person name="Karaoz U."/>
            <person name="Brodie E.L."/>
            <person name="Williams K.H."/>
            <person name="Hubbard S.S."/>
            <person name="Banfield J.F."/>
        </authorList>
    </citation>
    <scope>NUCLEOTIDE SEQUENCE [LARGE SCALE GENOMIC DNA]</scope>
</reference>
<dbReference type="InterPro" id="IPR052891">
    <property type="entry name" value="DNA-3mA_glycosylase"/>
</dbReference>
<accession>A0A1G2R1W2</accession>
<dbReference type="Proteomes" id="UP000176901">
    <property type="component" value="Unassembled WGS sequence"/>
</dbReference>
<proteinExistence type="predicted"/>
<organism evidence="2 3">
    <name type="scientific">Candidatus Wildermuthbacteria bacterium RIFCSPHIGHO2_02_FULL_47_12</name>
    <dbReference type="NCBI Taxonomy" id="1802451"/>
    <lineage>
        <taxon>Bacteria</taxon>
        <taxon>Candidatus Wildermuthiibacteriota</taxon>
    </lineage>
</organism>
<dbReference type="AlphaFoldDB" id="A0A1G2R1W2"/>
<dbReference type="PANTHER" id="PTHR30037:SF4">
    <property type="entry name" value="DNA-3-METHYLADENINE GLYCOSYLASE I"/>
    <property type="match status" value="1"/>
</dbReference>
<name>A0A1G2R1W2_9BACT</name>
<gene>
    <name evidence="2" type="ORF">A3C82_03005</name>
</gene>
<dbReference type="STRING" id="1802451.A3C82_03005"/>
<feature type="binding site" evidence="1">
    <location>
        <position position="177"/>
    </location>
    <ligand>
        <name>Zn(2+)</name>
        <dbReference type="ChEBI" id="CHEBI:29105"/>
    </ligand>
</feature>
<evidence type="ECO:0000313" key="3">
    <source>
        <dbReference type="Proteomes" id="UP000176901"/>
    </source>
</evidence>
<dbReference type="PANTHER" id="PTHR30037">
    <property type="entry name" value="DNA-3-METHYLADENINE GLYCOSYLASE 1"/>
    <property type="match status" value="1"/>
</dbReference>
<sequence>MERARCPWALGNREMTEYHDTEWGRPLVDDKKILQAFFLDTFQAGLSWAIILSKKNNFKKAFANFNPVKIAGFNRGEVRRLMGNSGIIRNRRKIEAAIQNAQKILDIKKEYGSFAKYLWQFTKGKTMHHAYRRIEEVPTTSKEAKNLSKDMRARGFKFVGPTTIYAFMQGIGMVNDHLVSCFAHQEVKKASSRRF</sequence>
<feature type="binding site" evidence="1">
    <location>
        <position position="6"/>
    </location>
    <ligand>
        <name>Zn(2+)</name>
        <dbReference type="ChEBI" id="CHEBI:29105"/>
    </ligand>
</feature>
<dbReference type="Pfam" id="PF03352">
    <property type="entry name" value="Adenine_glyco"/>
    <property type="match status" value="1"/>
</dbReference>
<feature type="binding site" evidence="1">
    <location>
        <position position="181"/>
    </location>
    <ligand>
        <name>Zn(2+)</name>
        <dbReference type="ChEBI" id="CHEBI:29105"/>
    </ligand>
</feature>
<dbReference type="InterPro" id="IPR005019">
    <property type="entry name" value="Adenine_glyco"/>
</dbReference>
<dbReference type="SUPFAM" id="SSF48150">
    <property type="entry name" value="DNA-glycosylase"/>
    <property type="match status" value="1"/>
</dbReference>
<keyword evidence="1" id="KW-0479">Metal-binding</keyword>
<dbReference type="GO" id="GO:0006284">
    <property type="term" value="P:base-excision repair"/>
    <property type="evidence" value="ECO:0007669"/>
    <property type="project" value="InterPro"/>
</dbReference>
<keyword evidence="1" id="KW-0862">Zinc</keyword>
<evidence type="ECO:0000256" key="1">
    <source>
        <dbReference type="PIRSR" id="PIRSR605019-1"/>
    </source>
</evidence>
<dbReference type="GO" id="GO:0046872">
    <property type="term" value="F:metal ion binding"/>
    <property type="evidence" value="ECO:0007669"/>
    <property type="project" value="UniProtKB-KW"/>
</dbReference>